<dbReference type="eggNOG" id="COG0584">
    <property type="taxonomic scope" value="Bacteria"/>
</dbReference>
<dbReference type="Gene3D" id="3.20.20.190">
    <property type="entry name" value="Phosphatidylinositol (PI) phosphodiesterase"/>
    <property type="match status" value="1"/>
</dbReference>
<dbReference type="Proteomes" id="UP000003494">
    <property type="component" value="Unassembled WGS sequence"/>
</dbReference>
<dbReference type="GO" id="GO:0008081">
    <property type="term" value="F:phosphoric diester hydrolase activity"/>
    <property type="evidence" value="ECO:0007669"/>
    <property type="project" value="InterPro"/>
</dbReference>
<dbReference type="STRING" id="626523.GCWU000342_00925"/>
<gene>
    <name evidence="2" type="ORF">GCWU000342_00925</name>
</gene>
<dbReference type="RefSeq" id="WP_006905936.1">
    <property type="nucleotide sequence ID" value="NZ_GG665866.1"/>
</dbReference>
<evidence type="ECO:0000313" key="2">
    <source>
        <dbReference type="EMBL" id="EEP28117.1"/>
    </source>
</evidence>
<comment type="caution">
    <text evidence="2">The sequence shown here is derived from an EMBL/GenBank/DDBJ whole genome shotgun (WGS) entry which is preliminary data.</text>
</comment>
<dbReference type="PANTHER" id="PTHR46211:SF1">
    <property type="entry name" value="GLYCEROPHOSPHODIESTER PHOSPHODIESTERASE, CYTOPLASMIC"/>
    <property type="match status" value="1"/>
</dbReference>
<proteinExistence type="predicted"/>
<accession>C4GAH4</accession>
<dbReference type="GO" id="GO:0006629">
    <property type="term" value="P:lipid metabolic process"/>
    <property type="evidence" value="ECO:0007669"/>
    <property type="project" value="InterPro"/>
</dbReference>
<name>C4GAH4_9FIRM</name>
<dbReference type="HOGENOM" id="CLU_030006_3_5_9"/>
<protein>
    <submittedName>
        <fullName evidence="2">Glycerophosphodiester phosphodiesterase family protein</fullName>
    </submittedName>
</protein>
<dbReference type="PROSITE" id="PS51704">
    <property type="entry name" value="GP_PDE"/>
    <property type="match status" value="1"/>
</dbReference>
<dbReference type="CDD" id="cd08563">
    <property type="entry name" value="GDPD_TtGDE_like"/>
    <property type="match status" value="1"/>
</dbReference>
<feature type="domain" description="GP-PDE" evidence="1">
    <location>
        <begin position="18"/>
        <end position="254"/>
    </location>
</feature>
<dbReference type="InterPro" id="IPR030395">
    <property type="entry name" value="GP_PDE_dom"/>
</dbReference>
<dbReference type="Pfam" id="PF03009">
    <property type="entry name" value="GDPD"/>
    <property type="match status" value="1"/>
</dbReference>
<dbReference type="EMBL" id="ACIP02000002">
    <property type="protein sequence ID" value="EEP28117.1"/>
    <property type="molecule type" value="Genomic_DNA"/>
</dbReference>
<evidence type="ECO:0000259" key="1">
    <source>
        <dbReference type="PROSITE" id="PS51704"/>
    </source>
</evidence>
<keyword evidence="3" id="KW-1185">Reference proteome</keyword>
<reference evidence="2" key="1">
    <citation type="submission" date="2009-04" db="EMBL/GenBank/DDBJ databases">
        <authorList>
            <person name="Weinstock G."/>
            <person name="Sodergren E."/>
            <person name="Clifton S."/>
            <person name="Fulton L."/>
            <person name="Fulton B."/>
            <person name="Courtney L."/>
            <person name="Fronick C."/>
            <person name="Harrison M."/>
            <person name="Strong C."/>
            <person name="Farmer C."/>
            <person name="Delahaunty K."/>
            <person name="Markovic C."/>
            <person name="Hall O."/>
            <person name="Minx P."/>
            <person name="Tomlinson C."/>
            <person name="Mitreva M."/>
            <person name="Nelson J."/>
            <person name="Hou S."/>
            <person name="Wollam A."/>
            <person name="Pepin K.H."/>
            <person name="Johnson M."/>
            <person name="Bhonagiri V."/>
            <person name="Nash W.E."/>
            <person name="Warren W."/>
            <person name="Chinwalla A."/>
            <person name="Mardis E.R."/>
            <person name="Wilson R.K."/>
        </authorList>
    </citation>
    <scope>NUCLEOTIDE SEQUENCE [LARGE SCALE GENOMIC DNA]</scope>
    <source>
        <strain evidence="2">DSM 14600</strain>
    </source>
</reference>
<dbReference type="PANTHER" id="PTHR46211">
    <property type="entry name" value="GLYCEROPHOSPHORYL DIESTER PHOSPHODIESTERASE"/>
    <property type="match status" value="1"/>
</dbReference>
<evidence type="ECO:0000313" key="3">
    <source>
        <dbReference type="Proteomes" id="UP000003494"/>
    </source>
</evidence>
<dbReference type="SUPFAM" id="SSF51695">
    <property type="entry name" value="PLC-like phosphodiesterases"/>
    <property type="match status" value="1"/>
</dbReference>
<organism evidence="2 3">
    <name type="scientific">Shuttleworthella satelles DSM 14600</name>
    <dbReference type="NCBI Taxonomy" id="626523"/>
    <lineage>
        <taxon>Bacteria</taxon>
        <taxon>Bacillati</taxon>
        <taxon>Bacillota</taxon>
        <taxon>Clostridia</taxon>
        <taxon>Lachnospirales</taxon>
        <taxon>Lachnospiraceae</taxon>
        <taxon>Shuttleworthella</taxon>
    </lineage>
</organism>
<sequence>MSNQNHPSDTDMRSKKEPLAWAHRGASGYCPENTLPAFAKAAELGADGIELDIQLTKDGELVVCHDEKVDRTSSGSGWIKDMTLEELKALDFSCGNEAFAGVTIPTMRQVFDLLAPTNLSINIELKTGIVFYPGIEEKILGLTEECGFGGRVIYSSFNHYTIRRMRELAPHARLGFLYADGIIDMPAYGEKYGVNALHPALYNIQFPGFMEDCKKRDLAVHVWTVNEEEYMRMCCRAGVDAIISNYPDRVRNVIEEMR</sequence>
<dbReference type="AlphaFoldDB" id="C4GAH4"/>
<dbReference type="InterPro" id="IPR017946">
    <property type="entry name" value="PLC-like_Pdiesterase_TIM-brl"/>
</dbReference>